<dbReference type="Pfam" id="PF05982">
    <property type="entry name" value="Sbt_1"/>
    <property type="match status" value="1"/>
</dbReference>
<reference evidence="3" key="1">
    <citation type="submission" date="2016-11" db="EMBL/GenBank/DDBJ databases">
        <authorList>
            <person name="Varghese N."/>
            <person name="Submissions S."/>
        </authorList>
    </citation>
    <scope>NUCLEOTIDE SEQUENCE [LARGE SCALE GENOMIC DNA]</scope>
    <source>
        <strain evidence="3">DSM 16917</strain>
    </source>
</reference>
<feature type="transmembrane region" description="Helical" evidence="1">
    <location>
        <begin position="162"/>
        <end position="180"/>
    </location>
</feature>
<keyword evidence="1" id="KW-0812">Transmembrane</keyword>
<dbReference type="RefSeq" id="WP_067661960.1">
    <property type="nucleotide sequence ID" value="NZ_FQXG01000009.1"/>
</dbReference>
<keyword evidence="3" id="KW-1185">Reference proteome</keyword>
<feature type="transmembrane region" description="Helical" evidence="1">
    <location>
        <begin position="286"/>
        <end position="311"/>
    </location>
</feature>
<dbReference type="PANTHER" id="PTHR40400:SF1">
    <property type="entry name" value="SLR1512 PROTEIN"/>
    <property type="match status" value="1"/>
</dbReference>
<sequence length="314" mass="32779">MGLDIVVAFFILGAAAQLLRSPLSIPEGLYQSLVILLLLAIGLKGGIALSEHLTTTLLLQCLGILAMGVVLPLLAFPILAQIGQMPRISAATIAAHYGSVSVATYAVGVAFLESRNIPYEPYFPLFVAVLEAPAIAVGLWLARENRKAKQSGRGELVREVMLNQGMVLLLGGLLIGWLASDQTERIMPLFGGLFHGVLALFLLAMGQKAAQRWREMGRDASFLASFGVAMPLMGALLATAVALPMGLSAGGAILLAVLGASASYIAVPAAFSVAMPKADLGPAITASLGVTFPFNVLVGIPLYSALILNFFPVA</sequence>
<feature type="transmembrane region" description="Helical" evidence="1">
    <location>
        <begin position="122"/>
        <end position="142"/>
    </location>
</feature>
<feature type="transmembrane region" description="Helical" evidence="1">
    <location>
        <begin position="30"/>
        <end position="50"/>
    </location>
</feature>
<dbReference type="OrthoDB" id="345121at2"/>
<feature type="transmembrane region" description="Helical" evidence="1">
    <location>
        <begin position="186"/>
        <end position="205"/>
    </location>
</feature>
<dbReference type="EMBL" id="FQXG01000009">
    <property type="protein sequence ID" value="SHI19435.1"/>
    <property type="molecule type" value="Genomic_DNA"/>
</dbReference>
<evidence type="ECO:0000256" key="1">
    <source>
        <dbReference type="SAM" id="Phobius"/>
    </source>
</evidence>
<feature type="transmembrane region" description="Helical" evidence="1">
    <location>
        <begin position="57"/>
        <end position="79"/>
    </location>
</feature>
<evidence type="ECO:0000313" key="3">
    <source>
        <dbReference type="Proteomes" id="UP000184268"/>
    </source>
</evidence>
<dbReference type="STRING" id="299255.SAMN02745129_4678"/>
<name>A0A1M5Z582_9GAMM</name>
<dbReference type="Proteomes" id="UP000184268">
    <property type="component" value="Unassembled WGS sequence"/>
</dbReference>
<feature type="transmembrane region" description="Helical" evidence="1">
    <location>
        <begin position="253"/>
        <end position="274"/>
    </location>
</feature>
<evidence type="ECO:0008006" key="4">
    <source>
        <dbReference type="Google" id="ProtNLM"/>
    </source>
</evidence>
<accession>A0A1M5Z582</accession>
<protein>
    <recommendedName>
        <fullName evidence="4">Sodium-dependent bicarbonate transport family permease</fullName>
    </recommendedName>
</protein>
<dbReference type="InterPro" id="IPR010293">
    <property type="entry name" value="Sbt_1"/>
</dbReference>
<dbReference type="PANTHER" id="PTHR40400">
    <property type="entry name" value="SLR1512 PROTEIN"/>
    <property type="match status" value="1"/>
</dbReference>
<keyword evidence="1" id="KW-1133">Transmembrane helix</keyword>
<organism evidence="2 3">
    <name type="scientific">Ferrimonas marina</name>
    <dbReference type="NCBI Taxonomy" id="299255"/>
    <lineage>
        <taxon>Bacteria</taxon>
        <taxon>Pseudomonadati</taxon>
        <taxon>Pseudomonadota</taxon>
        <taxon>Gammaproteobacteria</taxon>
        <taxon>Alteromonadales</taxon>
        <taxon>Ferrimonadaceae</taxon>
        <taxon>Ferrimonas</taxon>
    </lineage>
</organism>
<keyword evidence="1" id="KW-0472">Membrane</keyword>
<feature type="transmembrane region" description="Helical" evidence="1">
    <location>
        <begin position="226"/>
        <end position="247"/>
    </location>
</feature>
<dbReference type="AlphaFoldDB" id="A0A1M5Z582"/>
<gene>
    <name evidence="2" type="ORF">SAMN02745129_4678</name>
</gene>
<proteinExistence type="predicted"/>
<evidence type="ECO:0000313" key="2">
    <source>
        <dbReference type="EMBL" id="SHI19435.1"/>
    </source>
</evidence>